<proteinExistence type="inferred from homology"/>
<dbReference type="PANTHER" id="PTHR14304:SF11">
    <property type="entry name" value="SAP DOMAIN-CONTAINING PROTEIN"/>
    <property type="match status" value="1"/>
</dbReference>
<feature type="region of interest" description="Disordered" evidence="16">
    <location>
        <begin position="1128"/>
        <end position="1209"/>
    </location>
</feature>
<dbReference type="Pfam" id="PF02037">
    <property type="entry name" value="SAP"/>
    <property type="match status" value="1"/>
</dbReference>
<dbReference type="InterPro" id="IPR025954">
    <property type="entry name" value="DBC1/CARP1_inactive_NUDIX"/>
</dbReference>
<feature type="binding site" evidence="14">
    <location>
        <position position="1234"/>
    </location>
    <ligand>
        <name>Mg(2+)</name>
        <dbReference type="ChEBI" id="CHEBI:18420"/>
        <label>1</label>
    </ligand>
</feature>
<keyword evidence="10 15" id="KW-0175">Coiled coil</keyword>
<accession>A0A2A2KA91</accession>
<evidence type="ECO:0000256" key="3">
    <source>
        <dbReference type="ARBA" id="ARBA00009736"/>
    </source>
</evidence>
<feature type="domain" description="SAP" evidence="17">
    <location>
        <begin position="656"/>
        <end position="690"/>
    </location>
</feature>
<feature type="region of interest" description="Disordered" evidence="16">
    <location>
        <begin position="692"/>
        <end position="748"/>
    </location>
</feature>
<dbReference type="SUPFAM" id="SSF68906">
    <property type="entry name" value="SAP domain"/>
    <property type="match status" value="1"/>
</dbReference>
<dbReference type="EMBL" id="LIAE01009207">
    <property type="protein sequence ID" value="PAV70820.1"/>
    <property type="molecule type" value="Genomic_DNA"/>
</dbReference>
<dbReference type="Pfam" id="PF03332">
    <property type="entry name" value="PMM"/>
    <property type="match status" value="1"/>
</dbReference>
<feature type="binding site" evidence="13">
    <location>
        <position position="1366"/>
    </location>
    <ligand>
        <name>alpha-D-mannose 1-phosphate</name>
        <dbReference type="ChEBI" id="CHEBI:58409"/>
    </ligand>
</feature>
<organism evidence="18 19">
    <name type="scientific">Diploscapter pachys</name>
    <dbReference type="NCBI Taxonomy" id="2018661"/>
    <lineage>
        <taxon>Eukaryota</taxon>
        <taxon>Metazoa</taxon>
        <taxon>Ecdysozoa</taxon>
        <taxon>Nematoda</taxon>
        <taxon>Chromadorea</taxon>
        <taxon>Rhabditida</taxon>
        <taxon>Rhabditina</taxon>
        <taxon>Rhabditomorpha</taxon>
        <taxon>Rhabditoidea</taxon>
        <taxon>Rhabditidae</taxon>
        <taxon>Diploscapter</taxon>
    </lineage>
</organism>
<feature type="binding site" evidence="14">
    <location>
        <position position="1433"/>
    </location>
    <ligand>
        <name>Mg(2+)</name>
        <dbReference type="ChEBI" id="CHEBI:18420"/>
        <label>1</label>
    </ligand>
</feature>
<dbReference type="EC" id="5.4.2.8" evidence="5"/>
<comment type="similarity">
    <text evidence="3">Belongs to the eukaryotic PMM family.</text>
</comment>
<evidence type="ECO:0000256" key="13">
    <source>
        <dbReference type="PIRSR" id="PIRSR605002-2"/>
    </source>
</evidence>
<feature type="compositionally biased region" description="Basic and acidic residues" evidence="16">
    <location>
        <begin position="609"/>
        <end position="629"/>
    </location>
</feature>
<dbReference type="Pfam" id="PF14443">
    <property type="entry name" value="DBC1"/>
    <property type="match status" value="1"/>
</dbReference>
<evidence type="ECO:0000256" key="15">
    <source>
        <dbReference type="SAM" id="Coils"/>
    </source>
</evidence>
<dbReference type="PANTHER" id="PTHR14304">
    <property type="entry name" value="CELL DIVISION CYCLE AND APOPTOSIS REGULATOR PROTEIN"/>
    <property type="match status" value="1"/>
</dbReference>
<comment type="pathway">
    <text evidence="2">Nucleotide-sugar biosynthesis; GDP-alpha-D-mannose biosynthesis; alpha-D-mannose 1-phosphate from D-fructose 6-phosphate: step 2/2.</text>
</comment>
<evidence type="ECO:0000256" key="4">
    <source>
        <dbReference type="ARBA" id="ARBA00011738"/>
    </source>
</evidence>
<evidence type="ECO:0000313" key="18">
    <source>
        <dbReference type="EMBL" id="PAV70820.1"/>
    </source>
</evidence>
<feature type="compositionally biased region" description="Basic residues" evidence="16">
    <location>
        <begin position="225"/>
        <end position="265"/>
    </location>
</feature>
<dbReference type="NCBIfam" id="TIGR01484">
    <property type="entry name" value="HAD-SF-IIB"/>
    <property type="match status" value="1"/>
</dbReference>
<feature type="binding site" evidence="13">
    <location>
        <position position="1359"/>
    </location>
    <ligand>
        <name>alpha-D-mannose 1-phosphate</name>
        <dbReference type="ChEBI" id="CHEBI:58409"/>
    </ligand>
</feature>
<evidence type="ECO:0000256" key="1">
    <source>
        <dbReference type="ARBA" id="ARBA00004496"/>
    </source>
</evidence>
<dbReference type="GO" id="GO:0004615">
    <property type="term" value="F:phosphomannomutase activity"/>
    <property type="evidence" value="ECO:0007669"/>
    <property type="project" value="UniProtKB-EC"/>
</dbReference>
<evidence type="ECO:0000259" key="17">
    <source>
        <dbReference type="PROSITE" id="PS50800"/>
    </source>
</evidence>
<feature type="binding site" evidence="13">
    <location>
        <position position="1406"/>
    </location>
    <ligand>
        <name>alpha-D-mannose 1-phosphate</name>
        <dbReference type="ChEBI" id="CHEBI:58409"/>
    </ligand>
</feature>
<feature type="compositionally biased region" description="Basic and acidic residues" evidence="16">
    <location>
        <begin position="716"/>
        <end position="748"/>
    </location>
</feature>
<protein>
    <recommendedName>
        <fullName evidence="5">phosphomannomutase</fullName>
        <ecNumber evidence="5">5.4.2.8</ecNumber>
    </recommendedName>
</protein>
<feature type="binding site" evidence="13">
    <location>
        <position position="1243"/>
    </location>
    <ligand>
        <name>alpha-D-mannose 1-phosphate</name>
        <dbReference type="ChEBI" id="CHEBI:58409"/>
    </ligand>
</feature>
<feature type="compositionally biased region" description="Basic and acidic residues" evidence="16">
    <location>
        <begin position="640"/>
        <end position="660"/>
    </location>
</feature>
<keyword evidence="9 14" id="KW-0460">Magnesium</keyword>
<feature type="active site" description="Proton donor/acceptor" evidence="12">
    <location>
        <position position="1236"/>
    </location>
</feature>
<feature type="compositionally biased region" description="Gly residues" evidence="16">
    <location>
        <begin position="1"/>
        <end position="10"/>
    </location>
</feature>
<dbReference type="InterPro" id="IPR023214">
    <property type="entry name" value="HAD_sf"/>
</dbReference>
<feature type="binding site" evidence="13">
    <location>
        <position position="1404"/>
    </location>
    <ligand>
        <name>alpha-D-mannose 1-phosphate</name>
        <dbReference type="ChEBI" id="CHEBI:58409"/>
    </ligand>
</feature>
<comment type="subcellular location">
    <subcellularLocation>
        <location evidence="1">Cytoplasm</location>
    </subcellularLocation>
</comment>
<evidence type="ECO:0000256" key="10">
    <source>
        <dbReference type="ARBA" id="ARBA00023054"/>
    </source>
</evidence>
<dbReference type="FunFam" id="3.30.1240.20:FF:000001">
    <property type="entry name" value="Phosphomannomutase"/>
    <property type="match status" value="1"/>
</dbReference>
<evidence type="ECO:0000256" key="6">
    <source>
        <dbReference type="ARBA" id="ARBA00022490"/>
    </source>
</evidence>
<dbReference type="InterPro" id="IPR006379">
    <property type="entry name" value="HAD-SF_hydro_IIB"/>
</dbReference>
<feature type="region of interest" description="Disordered" evidence="16">
    <location>
        <begin position="1"/>
        <end position="25"/>
    </location>
</feature>
<feature type="binding site" evidence="13">
    <location>
        <position position="1348"/>
    </location>
    <ligand>
        <name>alpha-D-mannose 1-phosphate</name>
        <dbReference type="ChEBI" id="CHEBI:58409"/>
    </ligand>
</feature>
<dbReference type="GO" id="GO:0005737">
    <property type="term" value="C:cytoplasm"/>
    <property type="evidence" value="ECO:0007669"/>
    <property type="project" value="UniProtKB-SubCell"/>
</dbReference>
<dbReference type="Gene3D" id="3.30.1240.20">
    <property type="match status" value="1"/>
</dbReference>
<keyword evidence="6" id="KW-0963">Cytoplasm</keyword>
<evidence type="ECO:0000313" key="19">
    <source>
        <dbReference type="Proteomes" id="UP000218231"/>
    </source>
</evidence>
<dbReference type="InterPro" id="IPR036361">
    <property type="entry name" value="SAP_dom_sf"/>
</dbReference>
<dbReference type="OrthoDB" id="21006at2759"/>
<feature type="region of interest" description="Disordered" evidence="16">
    <location>
        <begin position="195"/>
        <end position="317"/>
    </location>
</feature>
<feature type="compositionally biased region" description="Basic and acidic residues" evidence="16">
    <location>
        <begin position="692"/>
        <end position="702"/>
    </location>
</feature>
<evidence type="ECO:0000256" key="11">
    <source>
        <dbReference type="ARBA" id="ARBA00023235"/>
    </source>
</evidence>
<dbReference type="InterPro" id="IPR025223">
    <property type="entry name" value="S1-like_RNA-bd_dom"/>
</dbReference>
<dbReference type="InterPro" id="IPR005002">
    <property type="entry name" value="PMM"/>
</dbReference>
<feature type="active site" description="Nucleophile" evidence="12">
    <location>
        <position position="1234"/>
    </location>
</feature>
<dbReference type="UniPathway" id="UPA00126">
    <property type="reaction ID" value="UER00424"/>
</dbReference>
<comment type="cofactor">
    <cofactor evidence="14">
        <name>Mg(2+)</name>
        <dbReference type="ChEBI" id="CHEBI:18420"/>
    </cofactor>
</comment>
<comment type="caution">
    <text evidence="18">The sequence shown here is derived from an EMBL/GenBank/DDBJ whole genome shotgun (WGS) entry which is preliminary data.</text>
</comment>
<dbReference type="GO" id="GO:0005634">
    <property type="term" value="C:nucleus"/>
    <property type="evidence" value="ECO:0007669"/>
    <property type="project" value="TreeGrafter"/>
</dbReference>
<evidence type="ECO:0000256" key="8">
    <source>
        <dbReference type="ARBA" id="ARBA00022723"/>
    </source>
</evidence>
<dbReference type="Gene3D" id="3.40.50.1000">
    <property type="entry name" value="HAD superfamily/HAD-like"/>
    <property type="match status" value="1"/>
</dbReference>
<evidence type="ECO:0000256" key="12">
    <source>
        <dbReference type="PIRSR" id="PIRSR605002-1"/>
    </source>
</evidence>
<dbReference type="GO" id="GO:0046872">
    <property type="term" value="F:metal ion binding"/>
    <property type="evidence" value="ECO:0007669"/>
    <property type="project" value="UniProtKB-KW"/>
</dbReference>
<feature type="compositionally biased region" description="Basic and acidic residues" evidence="16">
    <location>
        <begin position="1192"/>
        <end position="1206"/>
    </location>
</feature>
<dbReference type="Pfam" id="PF19256">
    <property type="entry name" value="LAIKA"/>
    <property type="match status" value="1"/>
</dbReference>
<dbReference type="STRING" id="2018661.A0A2A2KA91"/>
<dbReference type="Gene3D" id="1.10.720.30">
    <property type="entry name" value="SAP domain"/>
    <property type="match status" value="1"/>
</dbReference>
<dbReference type="GO" id="GO:0009298">
    <property type="term" value="P:GDP-mannose biosynthetic process"/>
    <property type="evidence" value="ECO:0007669"/>
    <property type="project" value="UniProtKB-UniPathway"/>
</dbReference>
<keyword evidence="19" id="KW-1185">Reference proteome</keyword>
<dbReference type="SUPFAM" id="SSF56784">
    <property type="entry name" value="HAD-like"/>
    <property type="match status" value="1"/>
</dbReference>
<reference evidence="18 19" key="1">
    <citation type="journal article" date="2017" name="Curr. Biol.">
        <title>Genome architecture and evolution of a unichromosomal asexual nematode.</title>
        <authorList>
            <person name="Fradin H."/>
            <person name="Zegar C."/>
            <person name="Gutwein M."/>
            <person name="Lucas J."/>
            <person name="Kovtun M."/>
            <person name="Corcoran D."/>
            <person name="Baugh L.R."/>
            <person name="Kiontke K."/>
            <person name="Gunsalus K."/>
            <person name="Fitch D.H."/>
            <person name="Piano F."/>
        </authorList>
    </citation>
    <scope>NUCLEOTIDE SEQUENCE [LARGE SCALE GENOMIC DNA]</scope>
    <source>
        <strain evidence="18">PF1309</strain>
    </source>
</reference>
<feature type="region of interest" description="Disordered" evidence="16">
    <location>
        <begin position="562"/>
        <end position="660"/>
    </location>
</feature>
<dbReference type="GO" id="GO:0006355">
    <property type="term" value="P:regulation of DNA-templated transcription"/>
    <property type="evidence" value="ECO:0007669"/>
    <property type="project" value="InterPro"/>
</dbReference>
<feature type="compositionally biased region" description="Pro residues" evidence="16">
    <location>
        <begin position="267"/>
        <end position="277"/>
    </location>
</feature>
<dbReference type="InterPro" id="IPR036412">
    <property type="entry name" value="HAD-like_sf"/>
</dbReference>
<feature type="coiled-coil region" evidence="15">
    <location>
        <begin position="1041"/>
        <end position="1096"/>
    </location>
</feature>
<evidence type="ECO:0000256" key="9">
    <source>
        <dbReference type="ARBA" id="ARBA00022842"/>
    </source>
</evidence>
<evidence type="ECO:0000256" key="7">
    <source>
        <dbReference type="ARBA" id="ARBA00022553"/>
    </source>
</evidence>
<dbReference type="InterPro" id="IPR025224">
    <property type="entry name" value="CCAR1/CCAR2"/>
</dbReference>
<keyword evidence="8 14" id="KW-0479">Metal-binding</keyword>
<dbReference type="Pfam" id="PF14444">
    <property type="entry name" value="S1-like"/>
    <property type="match status" value="1"/>
</dbReference>
<evidence type="ECO:0000256" key="16">
    <source>
        <dbReference type="SAM" id="MobiDB-lite"/>
    </source>
</evidence>
<dbReference type="InterPro" id="IPR045353">
    <property type="entry name" value="LAIKA"/>
</dbReference>
<dbReference type="Proteomes" id="UP000218231">
    <property type="component" value="Unassembled WGS sequence"/>
</dbReference>
<evidence type="ECO:0000256" key="5">
    <source>
        <dbReference type="ARBA" id="ARBA00012730"/>
    </source>
</evidence>
<name>A0A2A2KA91_9BILA</name>
<dbReference type="SMART" id="SM00513">
    <property type="entry name" value="SAP"/>
    <property type="match status" value="1"/>
</dbReference>
<feature type="region of interest" description="Disordered" evidence="16">
    <location>
        <begin position="850"/>
        <end position="903"/>
    </location>
</feature>
<dbReference type="InterPro" id="IPR043169">
    <property type="entry name" value="PMM_cap"/>
</dbReference>
<dbReference type="SMART" id="SM01122">
    <property type="entry name" value="DBC1"/>
    <property type="match status" value="1"/>
</dbReference>
<dbReference type="CDD" id="cd02585">
    <property type="entry name" value="HAD_PMM"/>
    <property type="match status" value="1"/>
</dbReference>
<comment type="subunit">
    <text evidence="4">Homodimer.</text>
</comment>
<feature type="compositionally biased region" description="Basic and acidic residues" evidence="16">
    <location>
        <begin position="572"/>
        <end position="600"/>
    </location>
</feature>
<feature type="binding site" evidence="14">
    <location>
        <position position="1236"/>
    </location>
    <ligand>
        <name>Mg(2+)</name>
        <dbReference type="ChEBI" id="CHEBI:18420"/>
        <label>1</label>
    </ligand>
</feature>
<feature type="compositionally biased region" description="Basic and acidic residues" evidence="16">
    <location>
        <begin position="1133"/>
        <end position="1162"/>
    </location>
</feature>
<gene>
    <name evidence="18" type="ORF">WR25_23035</name>
</gene>
<keyword evidence="11" id="KW-0413">Isomerase</keyword>
<dbReference type="PROSITE" id="PS50800">
    <property type="entry name" value="SAP"/>
    <property type="match status" value="1"/>
</dbReference>
<dbReference type="InterPro" id="IPR003034">
    <property type="entry name" value="SAP_dom"/>
</dbReference>
<evidence type="ECO:0000256" key="14">
    <source>
        <dbReference type="PIRSR" id="PIRSR605002-3"/>
    </source>
</evidence>
<sequence length="1452" mass="161591">MSQYGGGRPGGAAWNRPPTGAPMPGFPTLGGVSGLPLGMGVQMGQMGGMSGVQLGMVNQAAFQQPNMINMAGMGMMGAMPTQQVPRPGPQPANGTAVSAAAATGGQVNAQQRTFIGTVTKMHESYGFVDDDVFFQHSVIRGAHPRIGDRVMVEAVFNPAMPFKWNAKCIQVLNKTVQPAAQNSAILNAQSLAASVTNRSPPNAISARPIAASRWGDSAASSAVRTHSRSPKRTSSPSRRHSPRRGSSPKRSPARRRTRSRSRSLRRSPPPVRRPSPPGRAESASRQADRKRERSPAASTHSGAGARRESASPPRRRARIIPRYEFRSIKAIPLGELQSVGALKSRYPKLYIPSDFVDMTADWVKRVPLDSTIDMTNPVAFHVWHKDVEAPNDEDEPEPVLDPEDADHKYQVKVLLFSHAGRTEFQKKAFCLLPDGSTDDKEEPSNPFKQLQFLVGMKGKETLALGGSWSPSLDGADPNDPTTVIKTAIRTTKALTGVDLSNVPQWYQLGTLRYYRAEKDRCDVVRLLFPDTQLLMPADDDEWTCLLSAIKAQLDTKLANIEKLTVPPPPKPEAAKEKAEEPAENGAEKKEEEPKAAESAKDSTPAAEVNKGDEEKKVESEKEKTEDKPADVSMQSEGGNEAEKDASGKSHWSKLDPKSLKVAELRTELEARGLETKGIKTLLVQRLTDAIEKEKEEEQKNSDEPMDTSQLIETDSTDVKKEDSNSTTDAEKKAQEKSEAEKKKADEEYKKKIEKLEKEKKEKKEILERHFAPPKDKKVFVFPSKTFKGGKFDCKVVTLQALLDYRNDDNKESQFEVSAFAEAFRELLERLAAFQIYKSIVEAGDKEVEKKKRDDARKVNKQEDKEGEEEKKDEENGDGKKEDGKDDKSDAKKKDSKKDKEREERIELKSVVHHRQVYEAYAFFDLNLCSYLMTRDVEEILYNGEFGVSRGQMSKLIHKLIVRDKLNYRHLTDVLTDMDGNMRHTPGQADSVPSLENLIRGFGYKAAEQGSGGASKEMSTSSDGTVVINGNVVNVAMKLALLKKAEAERDAAKTTLTEQQSLVAQLRDSKSEIEKKKRDLEKDYDKVKKKLNESNSALKNSMDDSASIRNALLDCKKYGERLVSVVDKVFPPSPKKDSKKEDKENGKGDEKKKEDKEKSKEGEQSASSTANEVVVPDDDSAENEKTNGTTTDKPVKTETESEMKEATQTEAPTILKISQVKQLFGMLSRTILVFDVDGTLTPARQNISPRMAKFLEETRKKVKLGVVGGSDLPKIVEQLGNDQDQVLNNFDYVFSENGLVGFKGHEAFPITRIQDQLGEEKLQDLINFTLHYFSTVKLPVKRGNFIEFRKGMLNLSPIGRSCSQSERDAFVVFDAEHKIREKFVQALEQKFQGYGLTFAIGGQISVDAFPVGWDKTFCLRYLEKDFDSIHFFGDKTMPVGFLIKNDRFQKCSF</sequence>
<evidence type="ECO:0000256" key="2">
    <source>
        <dbReference type="ARBA" id="ARBA00004699"/>
    </source>
</evidence>
<keyword evidence="7" id="KW-0597">Phosphoprotein</keyword>